<reference evidence="1 2" key="1">
    <citation type="submission" date="2017-06" db="EMBL/GenBank/DDBJ databases">
        <title>Comparative genomic analysis of Ambrosia Fusariam Clade fungi.</title>
        <authorList>
            <person name="Stajich J.E."/>
            <person name="Carrillo J."/>
            <person name="Kijimoto T."/>
            <person name="Eskalen A."/>
            <person name="O'Donnell K."/>
            <person name="Kasson M."/>
        </authorList>
    </citation>
    <scope>NUCLEOTIDE SEQUENCE [LARGE SCALE GENOMIC DNA]</scope>
    <source>
        <strain evidence="1 2">NRRL62579</strain>
    </source>
</reference>
<proteinExistence type="predicted"/>
<dbReference type="Proteomes" id="UP000287144">
    <property type="component" value="Unassembled WGS sequence"/>
</dbReference>
<accession>A0A428RVB9</accession>
<dbReference type="EMBL" id="NKCK01000464">
    <property type="protein sequence ID" value="RSL81483.1"/>
    <property type="molecule type" value="Genomic_DNA"/>
</dbReference>
<gene>
    <name evidence="1" type="ORF">CEP52_017183</name>
</gene>
<evidence type="ECO:0000313" key="2">
    <source>
        <dbReference type="Proteomes" id="UP000287144"/>
    </source>
</evidence>
<dbReference type="STRING" id="1325735.A0A428RVB9"/>
<keyword evidence="2" id="KW-1185">Reference proteome</keyword>
<name>A0A428RVB9_9HYPO</name>
<comment type="caution">
    <text evidence="1">The sequence shown here is derived from an EMBL/GenBank/DDBJ whole genome shotgun (WGS) entry which is preliminary data.</text>
</comment>
<sequence length="207" mass="23720">MSSMALDLHIPPCIHSPAQPRYPPPLEQPLRIQIEGPLVSIEKLLPGVEWQLEGPCRPSLQPTGPELARVAFRTIYGQDVRPDVDGDIVVRDEYLGWVMEDPKPWTRIDYYGVTFDHLVPSDDTDPEVLQINIIEMDYDEGAYANEHLPFYIDPAKYRGRMVLAVPRCCQKRKGTQDRTRINESVIRRDELMREIKKEDSSPAKIGL</sequence>
<evidence type="ECO:0000313" key="1">
    <source>
        <dbReference type="EMBL" id="RSL81483.1"/>
    </source>
</evidence>
<organism evidence="1 2">
    <name type="scientific">Fusarium oligoseptatum</name>
    <dbReference type="NCBI Taxonomy" id="2604345"/>
    <lineage>
        <taxon>Eukaryota</taxon>
        <taxon>Fungi</taxon>
        <taxon>Dikarya</taxon>
        <taxon>Ascomycota</taxon>
        <taxon>Pezizomycotina</taxon>
        <taxon>Sordariomycetes</taxon>
        <taxon>Hypocreomycetidae</taxon>
        <taxon>Hypocreales</taxon>
        <taxon>Nectriaceae</taxon>
        <taxon>Fusarium</taxon>
        <taxon>Fusarium solani species complex</taxon>
    </lineage>
</organism>
<protein>
    <submittedName>
        <fullName evidence="1">Uncharacterized protein</fullName>
    </submittedName>
</protein>
<dbReference type="AlphaFoldDB" id="A0A428RVB9"/>